<dbReference type="STRING" id="1263868.RESH_03927"/>
<name>M5SCM9_9BACT</name>
<protein>
    <submittedName>
        <fullName evidence="3">Stage 0 sporulation protein YaaT</fullName>
    </submittedName>
</protein>
<gene>
    <name evidence="3" type="ORF">RESH_03927</name>
</gene>
<dbReference type="GO" id="GO:0005737">
    <property type="term" value="C:cytoplasm"/>
    <property type="evidence" value="ECO:0007669"/>
    <property type="project" value="TreeGrafter"/>
</dbReference>
<evidence type="ECO:0000313" key="3">
    <source>
        <dbReference type="EMBL" id="EMI25427.1"/>
    </source>
</evidence>
<evidence type="ECO:0000313" key="4">
    <source>
        <dbReference type="Proteomes" id="UP000011996"/>
    </source>
</evidence>
<evidence type="ECO:0000256" key="1">
    <source>
        <dbReference type="SAM" id="MobiDB-lite"/>
    </source>
</evidence>
<dbReference type="PATRIC" id="fig|1263868.3.peg.4242"/>
<comment type="caution">
    <text evidence="3">The sequence shown here is derived from an EMBL/GenBank/DDBJ whole genome shotgun (WGS) entry which is preliminary data.</text>
</comment>
<feature type="region of interest" description="Disordered" evidence="1">
    <location>
        <begin position="70"/>
        <end position="91"/>
    </location>
</feature>
<evidence type="ECO:0000259" key="2">
    <source>
        <dbReference type="PROSITE" id="PS51411"/>
    </source>
</evidence>
<proteinExistence type="predicted"/>
<dbReference type="InterPro" id="IPR047767">
    <property type="entry name" value="PSP1-like"/>
</dbReference>
<dbReference type="EMBL" id="ANOF01000125">
    <property type="protein sequence ID" value="EMI25427.1"/>
    <property type="molecule type" value="Genomic_DNA"/>
</dbReference>
<dbReference type="Proteomes" id="UP000011996">
    <property type="component" value="Unassembled WGS sequence"/>
</dbReference>
<feature type="domain" description="PSP1 C-terminal" evidence="2">
    <location>
        <begin position="158"/>
        <end position="243"/>
    </location>
</feature>
<accession>M5SCM9</accession>
<dbReference type="PROSITE" id="PS50890">
    <property type="entry name" value="PUA"/>
    <property type="match status" value="1"/>
</dbReference>
<dbReference type="NCBIfam" id="NF041131">
    <property type="entry name" value="RicT_YaaT_fam"/>
    <property type="match status" value="1"/>
</dbReference>
<dbReference type="AlphaFoldDB" id="M5SCM9"/>
<organism evidence="3 4">
    <name type="scientific">Rhodopirellula europaea SH398</name>
    <dbReference type="NCBI Taxonomy" id="1263868"/>
    <lineage>
        <taxon>Bacteria</taxon>
        <taxon>Pseudomonadati</taxon>
        <taxon>Planctomycetota</taxon>
        <taxon>Planctomycetia</taxon>
        <taxon>Pirellulales</taxon>
        <taxon>Pirellulaceae</taxon>
        <taxon>Rhodopirellula</taxon>
    </lineage>
</organism>
<dbReference type="PANTHER" id="PTHR43830">
    <property type="entry name" value="PROTEIN PSP1"/>
    <property type="match status" value="1"/>
</dbReference>
<dbReference type="PROSITE" id="PS51411">
    <property type="entry name" value="PSP1_C"/>
    <property type="match status" value="1"/>
</dbReference>
<dbReference type="PANTHER" id="PTHR43830:SF3">
    <property type="entry name" value="PROTEIN PSP1"/>
    <property type="match status" value="1"/>
</dbReference>
<feature type="region of interest" description="Disordered" evidence="1">
    <location>
        <begin position="1"/>
        <end position="20"/>
    </location>
</feature>
<dbReference type="InterPro" id="IPR007557">
    <property type="entry name" value="PSP1_C"/>
</dbReference>
<sequence>MIARPRSQFPRTSDLVSGGDPLGGSLSANGFVADCHFGPWRLGSTRLKNNKSRRARPIAYNWDIQFASPPTDRTIKSSTSPPNDAETNRPTVPRDGYVCRYGSMRLMGVMTATECFRYGDEVVIRSDRGTEIATVLCEATNEAVGQVPTKGNAEPVQGKIIRRLDTTDRGDWSQMSEMTRKDLLAAKKCVDQLKLPMQVIDVERLLGGERVIVYFVADGRVDFRELVKLVGREFQTRIEMRQIGIRDEAKLLADYGDCGQKVCCSRFLSKMPPVSMKMAKLQRASLDPAKISGRCGRLKCCLRYEFETYEEMAEELPPIGSEILTRDGSAKVLAQDILAGQLVVKTDDHRRVMIPAGDVVSVTKRGSGEPTKQRKR</sequence>
<reference evidence="3 4" key="1">
    <citation type="journal article" date="2013" name="Mar. Genomics">
        <title>Expression of sulfatases in Rhodopirellula baltica and the diversity of sulfatases in the genus Rhodopirellula.</title>
        <authorList>
            <person name="Wegner C.E."/>
            <person name="Richter-Heitmann T."/>
            <person name="Klindworth A."/>
            <person name="Klockow C."/>
            <person name="Richter M."/>
            <person name="Achstetter T."/>
            <person name="Glockner F.O."/>
            <person name="Harder J."/>
        </authorList>
    </citation>
    <scope>NUCLEOTIDE SEQUENCE [LARGE SCALE GENOMIC DNA]</scope>
    <source>
        <strain evidence="3 4">SH398</strain>
    </source>
</reference>
<dbReference type="Pfam" id="PF04468">
    <property type="entry name" value="PSP1"/>
    <property type="match status" value="1"/>
</dbReference>